<comment type="catalytic activity">
    <reaction evidence="10 11">
        <text>2 5-aminolevulinate = porphobilinogen + 2 H2O + H(+)</text>
        <dbReference type="Rhea" id="RHEA:24064"/>
        <dbReference type="ChEBI" id="CHEBI:15377"/>
        <dbReference type="ChEBI" id="CHEBI:15378"/>
        <dbReference type="ChEBI" id="CHEBI:58126"/>
        <dbReference type="ChEBI" id="CHEBI:356416"/>
        <dbReference type="EC" id="4.2.1.24"/>
    </reaction>
</comment>
<dbReference type="InterPro" id="IPR030656">
    <property type="entry name" value="ALAD_AS"/>
</dbReference>
<accession>A0ABT9UTH7</accession>
<dbReference type="EC" id="4.2.1.24" evidence="4 11"/>
<evidence type="ECO:0000256" key="8">
    <source>
        <dbReference type="ARBA" id="ARBA00023244"/>
    </source>
</evidence>
<dbReference type="Proteomes" id="UP001228504">
    <property type="component" value="Unassembled WGS sequence"/>
</dbReference>
<evidence type="ECO:0000313" key="13">
    <source>
        <dbReference type="EMBL" id="MDQ0149595.1"/>
    </source>
</evidence>
<keyword evidence="8 11" id="KW-0627">Porphyrin biosynthesis</keyword>
<dbReference type="PIRSF" id="PIRSF001415">
    <property type="entry name" value="Porphbilin_synth"/>
    <property type="match status" value="1"/>
</dbReference>
<dbReference type="InterPro" id="IPR013785">
    <property type="entry name" value="Aldolase_TIM"/>
</dbReference>
<evidence type="ECO:0000256" key="11">
    <source>
        <dbReference type="RuleBase" id="RU000515"/>
    </source>
</evidence>
<proteinExistence type="inferred from homology"/>
<dbReference type="SUPFAM" id="SSF51569">
    <property type="entry name" value="Aldolase"/>
    <property type="match status" value="1"/>
</dbReference>
<dbReference type="Pfam" id="PF00490">
    <property type="entry name" value="ALAD"/>
    <property type="match status" value="1"/>
</dbReference>
<dbReference type="PROSITE" id="PS00169">
    <property type="entry name" value="D_ALA_DEHYDRATASE"/>
    <property type="match status" value="1"/>
</dbReference>
<comment type="pathway">
    <text evidence="1">Porphyrin-containing compound metabolism; protoporphyrin-IX biosynthesis; coproporphyrinogen-III from 5-aminolevulinate: step 1/4.</text>
</comment>
<dbReference type="NCBIfam" id="NF006762">
    <property type="entry name" value="PRK09283.1"/>
    <property type="match status" value="1"/>
</dbReference>
<dbReference type="SMART" id="SM01004">
    <property type="entry name" value="ALAD"/>
    <property type="match status" value="1"/>
</dbReference>
<evidence type="ECO:0000256" key="4">
    <source>
        <dbReference type="ARBA" id="ARBA00012053"/>
    </source>
</evidence>
<reference evidence="13 14" key="1">
    <citation type="submission" date="2023-07" db="EMBL/GenBank/DDBJ databases">
        <title>Genomic Encyclopedia of Type Strains, Phase IV (KMG-IV): sequencing the most valuable type-strain genomes for metagenomic binning, comparative biology and taxonomic classification.</title>
        <authorList>
            <person name="Goeker M."/>
        </authorList>
    </citation>
    <scope>NUCLEOTIDE SEQUENCE [LARGE SCALE GENOMIC DNA]</scope>
    <source>
        <strain evidence="13 14">DSM 20694</strain>
    </source>
</reference>
<dbReference type="CDD" id="cd00384">
    <property type="entry name" value="ALAD_PBGS"/>
    <property type="match status" value="1"/>
</dbReference>
<gene>
    <name evidence="13" type="ORF">J2S18_001526</name>
</gene>
<evidence type="ECO:0000256" key="10">
    <source>
        <dbReference type="ARBA" id="ARBA00047651"/>
    </source>
</evidence>
<evidence type="ECO:0000313" key="14">
    <source>
        <dbReference type="Proteomes" id="UP001228504"/>
    </source>
</evidence>
<comment type="caution">
    <text evidence="13">The sequence shown here is derived from an EMBL/GenBank/DDBJ whole genome shotgun (WGS) entry which is preliminary data.</text>
</comment>
<evidence type="ECO:0000256" key="12">
    <source>
        <dbReference type="RuleBase" id="RU004161"/>
    </source>
</evidence>
<evidence type="ECO:0000256" key="6">
    <source>
        <dbReference type="ARBA" id="ARBA00023133"/>
    </source>
</evidence>
<comment type="function">
    <text evidence="9">Catalyzes an early step in the biosynthesis of tetrapyrroles. Binds two molecules of 5-aminolevulinate per subunit, each at a distinct site, and catalyzes their condensation to form porphobilinogen.</text>
</comment>
<dbReference type="GO" id="GO:0004655">
    <property type="term" value="F:porphobilinogen synthase activity"/>
    <property type="evidence" value="ECO:0007669"/>
    <property type="project" value="UniProtKB-EC"/>
</dbReference>
<keyword evidence="6" id="KW-0350">Heme biosynthesis</keyword>
<evidence type="ECO:0000256" key="3">
    <source>
        <dbReference type="ARBA" id="ARBA00011823"/>
    </source>
</evidence>
<dbReference type="PANTHER" id="PTHR11458:SF0">
    <property type="entry name" value="DELTA-AMINOLEVULINIC ACID DEHYDRATASE"/>
    <property type="match status" value="1"/>
</dbReference>
<keyword evidence="14" id="KW-1185">Reference proteome</keyword>
<organism evidence="13 14">
    <name type="scientific">Eubacterium multiforme</name>
    <dbReference type="NCBI Taxonomy" id="83339"/>
    <lineage>
        <taxon>Bacteria</taxon>
        <taxon>Bacillati</taxon>
        <taxon>Bacillota</taxon>
        <taxon>Clostridia</taxon>
        <taxon>Eubacteriales</taxon>
        <taxon>Eubacteriaceae</taxon>
        <taxon>Eubacterium</taxon>
    </lineage>
</organism>
<dbReference type="InterPro" id="IPR001731">
    <property type="entry name" value="ALAD"/>
</dbReference>
<dbReference type="Gene3D" id="3.20.20.70">
    <property type="entry name" value="Aldolase class I"/>
    <property type="match status" value="1"/>
</dbReference>
<dbReference type="PANTHER" id="PTHR11458">
    <property type="entry name" value="DELTA-AMINOLEVULINIC ACID DEHYDRATASE"/>
    <property type="match status" value="1"/>
</dbReference>
<keyword evidence="7 11" id="KW-0456">Lyase</keyword>
<comment type="subunit">
    <text evidence="3 11">Homooctamer.</text>
</comment>
<comment type="similarity">
    <text evidence="2 12">Belongs to the ALAD family.</text>
</comment>
<name>A0ABT9UTH7_9FIRM</name>
<evidence type="ECO:0000256" key="5">
    <source>
        <dbReference type="ARBA" id="ARBA00020771"/>
    </source>
</evidence>
<evidence type="ECO:0000256" key="7">
    <source>
        <dbReference type="ARBA" id="ARBA00023239"/>
    </source>
</evidence>
<evidence type="ECO:0000256" key="2">
    <source>
        <dbReference type="ARBA" id="ARBA00008055"/>
    </source>
</evidence>
<sequence length="344" mass="38858">MQRTFRRWLFKRDRKYVEGSVINKMRRGRRLRTDENVRSLVRETILNPEDFIFPIFVVEGEGIKHEIESLAGIYHYSVDMLDEVIKETVDLGIKGVMLFGIPNHKDCCGSEAYAENGIVQKAVRRIRELTDDLLVVTDVCMCEYTDHGHCGIIHDGDVDNDETLDYLCKIAVSHAKAGSQMIAPSDMMDGRVYRIREALDEAGFKNVPIMSYSAKYCSAFYGPFRAAANSAPSFGNRKTYQMDPANRREALKEVLYDIEEGADIVMVKPALSYLDIIREVRNSVNTPVCAYNVSGEYAMVKAAGKMGLIDEDRIILESLTSMKRAGADIIITYHALEAAKLLRK</sequence>
<protein>
    <recommendedName>
        <fullName evidence="5 11">Delta-aminolevulinic acid dehydratase</fullName>
        <ecNumber evidence="4 11">4.2.1.24</ecNumber>
    </recommendedName>
</protein>
<evidence type="ECO:0000256" key="1">
    <source>
        <dbReference type="ARBA" id="ARBA00004694"/>
    </source>
</evidence>
<dbReference type="PRINTS" id="PR00144">
    <property type="entry name" value="DALDHYDRTASE"/>
</dbReference>
<dbReference type="EMBL" id="JAUSUF010000004">
    <property type="protein sequence ID" value="MDQ0149595.1"/>
    <property type="molecule type" value="Genomic_DNA"/>
</dbReference>
<evidence type="ECO:0000256" key="9">
    <source>
        <dbReference type="ARBA" id="ARBA00025628"/>
    </source>
</evidence>